<gene>
    <name evidence="1" type="ORF">GRI36_12555</name>
</gene>
<comment type="caution">
    <text evidence="1">The sequence shown here is derived from an EMBL/GenBank/DDBJ whole genome shotgun (WGS) entry which is preliminary data.</text>
</comment>
<organism evidence="1 2">
    <name type="scientific">Pontixanthobacter gangjinensis</name>
    <dbReference type="NCBI Taxonomy" id="1028742"/>
    <lineage>
        <taxon>Bacteria</taxon>
        <taxon>Pseudomonadati</taxon>
        <taxon>Pseudomonadota</taxon>
        <taxon>Alphaproteobacteria</taxon>
        <taxon>Sphingomonadales</taxon>
        <taxon>Erythrobacteraceae</taxon>
        <taxon>Pontixanthobacter</taxon>
    </lineage>
</organism>
<keyword evidence="2" id="KW-1185">Reference proteome</keyword>
<sequence length="58" mass="6256">MGRSPWIEGKGEHGSLQIKLKGKACDYEPKGLKFIIGDIAGADAAKKSIRDLAESLRT</sequence>
<dbReference type="EMBL" id="WTYS01000001">
    <property type="protein sequence ID" value="MXO57706.1"/>
    <property type="molecule type" value="Genomic_DNA"/>
</dbReference>
<name>A0A6I4SRR2_9SPHN</name>
<reference evidence="1 2" key="1">
    <citation type="submission" date="2019-12" db="EMBL/GenBank/DDBJ databases">
        <title>Genomic-based taxomic classification of the family Erythrobacteraceae.</title>
        <authorList>
            <person name="Xu L."/>
        </authorList>
    </citation>
    <scope>NUCLEOTIDE SEQUENCE [LARGE SCALE GENOMIC DNA]</scope>
    <source>
        <strain evidence="1 2">JCM 17802</strain>
    </source>
</reference>
<accession>A0A6I4SRR2</accession>
<dbReference type="AlphaFoldDB" id="A0A6I4SRR2"/>
<proteinExistence type="predicted"/>
<dbReference type="Proteomes" id="UP000468943">
    <property type="component" value="Unassembled WGS sequence"/>
</dbReference>
<protein>
    <submittedName>
        <fullName evidence="1">Uncharacterized protein</fullName>
    </submittedName>
</protein>
<evidence type="ECO:0000313" key="1">
    <source>
        <dbReference type="EMBL" id="MXO57706.1"/>
    </source>
</evidence>
<evidence type="ECO:0000313" key="2">
    <source>
        <dbReference type="Proteomes" id="UP000468943"/>
    </source>
</evidence>
<dbReference type="RefSeq" id="WP_160598757.1">
    <property type="nucleotide sequence ID" value="NZ_WTYS01000001.1"/>
</dbReference>